<evidence type="ECO:0000256" key="1">
    <source>
        <dbReference type="ARBA" id="ARBA00022737"/>
    </source>
</evidence>
<keyword evidence="2 3" id="KW-0040">ANK repeat</keyword>
<accession>A0A6A6Y5P0</accession>
<keyword evidence="1" id="KW-0677">Repeat</keyword>
<dbReference type="OrthoDB" id="341259at2759"/>
<reference evidence="6" key="2">
    <citation type="submission" date="2020-04" db="EMBL/GenBank/DDBJ databases">
        <authorList>
            <consortium name="NCBI Genome Project"/>
        </authorList>
    </citation>
    <scope>NUCLEOTIDE SEQUENCE</scope>
    <source>
        <strain evidence="6">CBS 304.34</strain>
    </source>
</reference>
<name>A0A6A6Y5P0_9PEZI</name>
<evidence type="ECO:0000256" key="2">
    <source>
        <dbReference type="ARBA" id="ARBA00023043"/>
    </source>
</evidence>
<dbReference type="InterPro" id="IPR036770">
    <property type="entry name" value="Ankyrin_rpt-contain_sf"/>
</dbReference>
<keyword evidence="5" id="KW-1185">Reference proteome</keyword>
<organism evidence="4">
    <name type="scientific">Mytilinidion resinicola</name>
    <dbReference type="NCBI Taxonomy" id="574789"/>
    <lineage>
        <taxon>Eukaryota</taxon>
        <taxon>Fungi</taxon>
        <taxon>Dikarya</taxon>
        <taxon>Ascomycota</taxon>
        <taxon>Pezizomycotina</taxon>
        <taxon>Dothideomycetes</taxon>
        <taxon>Pleosporomycetidae</taxon>
        <taxon>Mytilinidiales</taxon>
        <taxon>Mytilinidiaceae</taxon>
        <taxon>Mytilinidion</taxon>
    </lineage>
</organism>
<dbReference type="Proteomes" id="UP000504636">
    <property type="component" value="Unplaced"/>
</dbReference>
<reference evidence="4 6" key="1">
    <citation type="journal article" date="2020" name="Stud. Mycol.">
        <title>101 Dothideomycetes genomes: a test case for predicting lifestyles and emergence of pathogens.</title>
        <authorList>
            <person name="Haridas S."/>
            <person name="Albert R."/>
            <person name="Binder M."/>
            <person name="Bloem J."/>
            <person name="Labutti K."/>
            <person name="Salamov A."/>
            <person name="Andreopoulos B."/>
            <person name="Baker S."/>
            <person name="Barry K."/>
            <person name="Bills G."/>
            <person name="Bluhm B."/>
            <person name="Cannon C."/>
            <person name="Castanera R."/>
            <person name="Culley D."/>
            <person name="Daum C."/>
            <person name="Ezra D."/>
            <person name="Gonzalez J."/>
            <person name="Henrissat B."/>
            <person name="Kuo A."/>
            <person name="Liang C."/>
            <person name="Lipzen A."/>
            <person name="Lutzoni F."/>
            <person name="Magnuson J."/>
            <person name="Mondo S."/>
            <person name="Nolan M."/>
            <person name="Ohm R."/>
            <person name="Pangilinan J."/>
            <person name="Park H.-J."/>
            <person name="Ramirez L."/>
            <person name="Alfaro M."/>
            <person name="Sun H."/>
            <person name="Tritt A."/>
            <person name="Yoshinaga Y."/>
            <person name="Zwiers L.-H."/>
            <person name="Turgeon B."/>
            <person name="Goodwin S."/>
            <person name="Spatafora J."/>
            <person name="Crous P."/>
            <person name="Grigoriev I."/>
        </authorList>
    </citation>
    <scope>NUCLEOTIDE SEQUENCE</scope>
    <source>
        <strain evidence="4 6">CBS 304.34</strain>
    </source>
</reference>
<sequence length="395" mass="44484">MERDNLETKTPTAGFLSLANELILDIADLLGTQGDTSRLAQINRRLHLLFTDRLLNFNIQHENSDALKWAASRNYQEMARRLIRLGADINPKTWGPPLHEAAGSGHFDMVKLLLDAGADPEAKNRLNDTAITIALKANNEAMACFLFDELKSSAVAVRGTWNALLDASRLKESNFIRYILEAGIHANSKNPSSPSALDLVVWRDLAPGHGLFKNRFDDDAFKSVTILLEHGADPDRKGLNASVFQTVRENSARHSDPRVRILLSIAGREELVKQIDSGALSQAWERSTGKELDVPREVLEVILSRPPSRNLPKARLKELFPPFVDEACWQRIEEEKLAAKRARRLPVEQELNAALHVFGRYPHPHPRTGPWSDLVQELDEDLGELRRYSMTRPWP</sequence>
<dbReference type="EMBL" id="MU003717">
    <property type="protein sequence ID" value="KAF2803545.1"/>
    <property type="molecule type" value="Genomic_DNA"/>
</dbReference>
<proteinExistence type="predicted"/>
<evidence type="ECO:0000256" key="3">
    <source>
        <dbReference type="PROSITE-ProRule" id="PRU00023"/>
    </source>
</evidence>
<dbReference type="InterPro" id="IPR002110">
    <property type="entry name" value="Ankyrin_rpt"/>
</dbReference>
<dbReference type="AlphaFoldDB" id="A0A6A6Y5P0"/>
<gene>
    <name evidence="4 6" type="ORF">BDZ99DRAFT_526470</name>
</gene>
<feature type="repeat" description="ANK" evidence="3">
    <location>
        <begin position="97"/>
        <end position="125"/>
    </location>
</feature>
<dbReference type="GeneID" id="54467035"/>
<evidence type="ECO:0000313" key="5">
    <source>
        <dbReference type="Proteomes" id="UP000504636"/>
    </source>
</evidence>
<dbReference type="PANTHER" id="PTHR24198:SF165">
    <property type="entry name" value="ANKYRIN REPEAT-CONTAINING PROTEIN-RELATED"/>
    <property type="match status" value="1"/>
</dbReference>
<dbReference type="Gene3D" id="1.25.40.20">
    <property type="entry name" value="Ankyrin repeat-containing domain"/>
    <property type="match status" value="1"/>
</dbReference>
<protein>
    <submittedName>
        <fullName evidence="4 6">Ankyrin</fullName>
    </submittedName>
</protein>
<dbReference type="Pfam" id="PF12796">
    <property type="entry name" value="Ank_2"/>
    <property type="match status" value="1"/>
</dbReference>
<evidence type="ECO:0000313" key="6">
    <source>
        <dbReference type="RefSeq" id="XP_033570509.1"/>
    </source>
</evidence>
<dbReference type="PROSITE" id="PS50088">
    <property type="entry name" value="ANK_REPEAT"/>
    <property type="match status" value="1"/>
</dbReference>
<dbReference type="PANTHER" id="PTHR24198">
    <property type="entry name" value="ANKYRIN REPEAT AND PROTEIN KINASE DOMAIN-CONTAINING PROTEIN"/>
    <property type="match status" value="1"/>
</dbReference>
<dbReference type="SUPFAM" id="SSF48403">
    <property type="entry name" value="Ankyrin repeat"/>
    <property type="match status" value="1"/>
</dbReference>
<dbReference type="RefSeq" id="XP_033570509.1">
    <property type="nucleotide sequence ID" value="XM_033726142.1"/>
</dbReference>
<reference evidence="6" key="3">
    <citation type="submission" date="2025-04" db="UniProtKB">
        <authorList>
            <consortium name="RefSeq"/>
        </authorList>
    </citation>
    <scope>IDENTIFICATION</scope>
    <source>
        <strain evidence="6">CBS 304.34</strain>
    </source>
</reference>
<dbReference type="PROSITE" id="PS50297">
    <property type="entry name" value="ANK_REP_REGION"/>
    <property type="match status" value="1"/>
</dbReference>
<dbReference type="SMART" id="SM00248">
    <property type="entry name" value="ANK"/>
    <property type="match status" value="4"/>
</dbReference>
<evidence type="ECO:0000313" key="4">
    <source>
        <dbReference type="EMBL" id="KAF2803545.1"/>
    </source>
</evidence>